<keyword evidence="2" id="KW-1185">Reference proteome</keyword>
<protein>
    <recommendedName>
        <fullName evidence="3">Lipoprotein</fullName>
    </recommendedName>
</protein>
<organism evidence="1 2">
    <name type="scientific">Pseudogemmobacter humi</name>
    <dbReference type="NCBI Taxonomy" id="2483812"/>
    <lineage>
        <taxon>Bacteria</taxon>
        <taxon>Pseudomonadati</taxon>
        <taxon>Pseudomonadota</taxon>
        <taxon>Alphaproteobacteria</taxon>
        <taxon>Rhodobacterales</taxon>
        <taxon>Paracoccaceae</taxon>
        <taxon>Pseudogemmobacter</taxon>
    </lineage>
</organism>
<accession>A0A3P5XF95</accession>
<proteinExistence type="predicted"/>
<dbReference type="PROSITE" id="PS51257">
    <property type="entry name" value="PROKAR_LIPOPROTEIN"/>
    <property type="match status" value="1"/>
</dbReference>
<name>A0A3P5XF95_9RHOB</name>
<dbReference type="AlphaFoldDB" id="A0A3P5XF95"/>
<dbReference type="Proteomes" id="UP000277498">
    <property type="component" value="Unassembled WGS sequence"/>
</dbReference>
<dbReference type="EMBL" id="UXAW01000118">
    <property type="protein sequence ID" value="VDC33433.1"/>
    <property type="molecule type" value="Genomic_DNA"/>
</dbReference>
<evidence type="ECO:0000313" key="1">
    <source>
        <dbReference type="EMBL" id="VDC33433.1"/>
    </source>
</evidence>
<evidence type="ECO:0008006" key="3">
    <source>
        <dbReference type="Google" id="ProtNLM"/>
    </source>
</evidence>
<gene>
    <name evidence="1" type="ORF">XINFAN_03828</name>
</gene>
<reference evidence="1 2" key="1">
    <citation type="submission" date="2018-11" db="EMBL/GenBank/DDBJ databases">
        <authorList>
            <person name="Criscuolo A."/>
        </authorList>
    </citation>
    <scope>NUCLEOTIDE SEQUENCE [LARGE SCALE GENOMIC DNA]</scope>
    <source>
        <strain evidence="1">ACIP111625</strain>
    </source>
</reference>
<evidence type="ECO:0000313" key="2">
    <source>
        <dbReference type="Proteomes" id="UP000277498"/>
    </source>
</evidence>
<sequence length="64" mass="6436">MRKAILMLVGCLASGCTGPEQQAVLDTMNTLAQAMASTPNYTPSGTGSAGSPCDQAPGAGYICR</sequence>